<feature type="compositionally biased region" description="Low complexity" evidence="1">
    <location>
        <begin position="502"/>
        <end position="530"/>
    </location>
</feature>
<accession>A0ABY6AUC0</accession>
<name>A0ABY6AUC0_9BURK</name>
<feature type="region of interest" description="Disordered" evidence="1">
    <location>
        <begin position="326"/>
        <end position="829"/>
    </location>
</feature>
<dbReference type="RefSeq" id="WP_261756555.1">
    <property type="nucleotide sequence ID" value="NZ_CP104562.2"/>
</dbReference>
<evidence type="ECO:0000313" key="3">
    <source>
        <dbReference type="Proteomes" id="UP001064933"/>
    </source>
</evidence>
<dbReference type="EMBL" id="CP104562">
    <property type="protein sequence ID" value="UXH76816.1"/>
    <property type="molecule type" value="Genomic_DNA"/>
</dbReference>
<feature type="compositionally biased region" description="Basic and acidic residues" evidence="1">
    <location>
        <begin position="757"/>
        <end position="767"/>
    </location>
</feature>
<evidence type="ECO:0000313" key="2">
    <source>
        <dbReference type="EMBL" id="UXH76816.1"/>
    </source>
</evidence>
<feature type="compositionally biased region" description="Low complexity" evidence="1">
    <location>
        <begin position="458"/>
        <end position="469"/>
    </location>
</feature>
<feature type="compositionally biased region" description="Gly residues" evidence="1">
    <location>
        <begin position="365"/>
        <end position="378"/>
    </location>
</feature>
<sequence length="1006" mass="104146">MSYPTHATAPSYSTFGPAFPDPTRFGSPGLFPGHGVADMPRSVLGFEGIAPQLMQHMLPLDDRYGFGRPGLTTLANAMTYQGGWGGAAGLPSPLMAALPPAGRSPAAQAQAMGFFAALHQEQRSDISIVRDTRLGPPNDLISQLHPNGDPIEFHAGNSYAVAWLDTENHQRHLCFDMQGPNGFSATHRVKLHEGDASSAPDQFLAMLARASRSVQQQACHQLPAGLAVAGPGGGGLGFAALGLMRELGHYNAGRRYLEGPSDFAQLPAYRRQVHAMLDRGAMSGRMSEFLATAPQHGEAYARGQRDMLEKCLDVLNQRLHRFAAAGSPAHGMSPGMGTGPGAGRWTVPGTRPGPDAGPGHETGFHPGGGGGGGGGGLGFPMSPAPSQLPRRDAGPEMFPAAFRAPTRGGPEIVELNPGDEASAGPARTDTAPTDGPPPLPPRSARVGEGTTSPPQPSSAPVSAQTQPPADKAARAHGTPEPAREPAKPKKTPPPPPERRTPPRSAATSTHPTHATPSPPSKATADAKPTAVKPDPAALNAPQDPPPASTPARPGSSPRTSAQGGDDTRPARLVPRRPAPPPPADTPPKRPPPPGTQDHTDGLPFGARPPQAKGTRPAPSSPTGRRAGSSTPPPGLQSGKPSTNGPIHRPGSAPAHGPVDARAAGAHQPAPVLITDAEKRTMEAELSILDAAPLPTVGDDRANRTDGADKPGSHAFATQPDGSTVPPKTPSAPPHAAQDWAAAPAAPPAGFAGSGRLDPSEKPSEKPSENSSVQPSVQPAISKAESGGVLPPLPGTIEDAAPPSSGEPTAPPPYAEVVSQPAPPASRSESSVASIWAPGSARGAVLAQSLNEVLSQMSEPGGLRKAFATRVLGRKPQAFNDVLNAQLLPHVAQMRAEHARRAPDEEKSTHGERAIRSVVRTHLAAGLTQLTPAQLDRLDARLTSNTGRMATLRDESHLMTRNSPSIERFAPKLRNIATDVMLTERTFLEVLGELRGLTPVDDVAKAG</sequence>
<feature type="compositionally biased region" description="Basic and acidic residues" evidence="1">
    <location>
        <begin position="697"/>
        <end position="711"/>
    </location>
</feature>
<proteinExistence type="predicted"/>
<feature type="compositionally biased region" description="Low complexity" evidence="1">
    <location>
        <begin position="733"/>
        <end position="750"/>
    </location>
</feature>
<dbReference type="Proteomes" id="UP001064933">
    <property type="component" value="Chromosome"/>
</dbReference>
<keyword evidence="3" id="KW-1185">Reference proteome</keyword>
<evidence type="ECO:0000256" key="1">
    <source>
        <dbReference type="SAM" id="MobiDB-lite"/>
    </source>
</evidence>
<gene>
    <name evidence="2" type="ORF">N4261_17480</name>
</gene>
<organism evidence="2 3">
    <name type="scientific">Roseateles amylovorans</name>
    <dbReference type="NCBI Taxonomy" id="2978473"/>
    <lineage>
        <taxon>Bacteria</taxon>
        <taxon>Pseudomonadati</taxon>
        <taxon>Pseudomonadota</taxon>
        <taxon>Betaproteobacteria</taxon>
        <taxon>Burkholderiales</taxon>
        <taxon>Sphaerotilaceae</taxon>
        <taxon>Roseateles</taxon>
    </lineage>
</organism>
<reference evidence="2" key="1">
    <citation type="submission" date="2022-10" db="EMBL/GenBank/DDBJ databases">
        <title>Characterization and whole genome sequencing of a new Roseateles species, isolated from fresh water.</title>
        <authorList>
            <person name="Guliayeva D.Y."/>
            <person name="Akhremchuk A.E."/>
            <person name="Sikolenko M.A."/>
            <person name="Valentovich L.N."/>
            <person name="Sidarenka A.V."/>
        </authorList>
    </citation>
    <scope>NUCLEOTIDE SEQUENCE</scope>
    <source>
        <strain evidence="2">BIM B-1768</strain>
    </source>
</reference>
<feature type="compositionally biased region" description="Pro residues" evidence="1">
    <location>
        <begin position="576"/>
        <end position="594"/>
    </location>
</feature>
<protein>
    <submittedName>
        <fullName evidence="2">Uncharacterized protein</fullName>
    </submittedName>
</protein>